<feature type="compositionally biased region" description="Basic and acidic residues" evidence="1">
    <location>
        <begin position="99"/>
        <end position="111"/>
    </location>
</feature>
<proteinExistence type="predicted"/>
<sequence length="145" mass="16507">MEEIELTNSWINSFIKFCIKSLINSLTYLRLECGLKQCEEVLEQIGEGIMTLKKTFPAKVGLKDVKMMDFSKVGSTEGIKKEENKESRRMLNERGVGCNEERSEIESGKSAEDALKSNQCTKMNEKEASDLDNEVKERINCCYCS</sequence>
<evidence type="ECO:0000313" key="2">
    <source>
        <dbReference type="EMBL" id="KAE7996270.1"/>
    </source>
</evidence>
<accession>A0A5N6QDI3</accession>
<organism evidence="2 3">
    <name type="scientific">Carpinus fangiana</name>
    <dbReference type="NCBI Taxonomy" id="176857"/>
    <lineage>
        <taxon>Eukaryota</taxon>
        <taxon>Viridiplantae</taxon>
        <taxon>Streptophyta</taxon>
        <taxon>Embryophyta</taxon>
        <taxon>Tracheophyta</taxon>
        <taxon>Spermatophyta</taxon>
        <taxon>Magnoliopsida</taxon>
        <taxon>eudicotyledons</taxon>
        <taxon>Gunneridae</taxon>
        <taxon>Pentapetalae</taxon>
        <taxon>rosids</taxon>
        <taxon>fabids</taxon>
        <taxon>Fagales</taxon>
        <taxon>Betulaceae</taxon>
        <taxon>Carpinus</taxon>
    </lineage>
</organism>
<protein>
    <submittedName>
        <fullName evidence="2">Uncharacterized protein</fullName>
    </submittedName>
</protein>
<evidence type="ECO:0000256" key="1">
    <source>
        <dbReference type="SAM" id="MobiDB-lite"/>
    </source>
</evidence>
<name>A0A5N6QDI3_9ROSI</name>
<gene>
    <name evidence="2" type="ORF">FH972_001004</name>
</gene>
<evidence type="ECO:0000313" key="3">
    <source>
        <dbReference type="Proteomes" id="UP000327013"/>
    </source>
</evidence>
<dbReference type="AlphaFoldDB" id="A0A5N6QDI3"/>
<dbReference type="EMBL" id="CM017321">
    <property type="protein sequence ID" value="KAE7996270.1"/>
    <property type="molecule type" value="Genomic_DNA"/>
</dbReference>
<dbReference type="Proteomes" id="UP000327013">
    <property type="component" value="Chromosome 1"/>
</dbReference>
<feature type="compositionally biased region" description="Basic and acidic residues" evidence="1">
    <location>
        <begin position="78"/>
        <end position="92"/>
    </location>
</feature>
<reference evidence="2 3" key="1">
    <citation type="submission" date="2019-06" db="EMBL/GenBank/DDBJ databases">
        <title>A chromosomal-level reference genome of Carpinus fangiana (Coryloideae, Betulaceae).</title>
        <authorList>
            <person name="Yang X."/>
            <person name="Wang Z."/>
            <person name="Zhang L."/>
            <person name="Hao G."/>
            <person name="Liu J."/>
            <person name="Yang Y."/>
        </authorList>
    </citation>
    <scope>NUCLEOTIDE SEQUENCE [LARGE SCALE GENOMIC DNA]</scope>
    <source>
        <strain evidence="2">Cfa_2016G</strain>
        <tissue evidence="2">Leaf</tissue>
    </source>
</reference>
<keyword evidence="3" id="KW-1185">Reference proteome</keyword>
<feature type="region of interest" description="Disordered" evidence="1">
    <location>
        <begin position="76"/>
        <end position="111"/>
    </location>
</feature>